<dbReference type="WBParaSite" id="ACAC_0000525401-mRNA-1">
    <property type="protein sequence ID" value="ACAC_0000525401-mRNA-1"/>
    <property type="gene ID" value="ACAC_0000525401"/>
</dbReference>
<dbReference type="Gene3D" id="6.10.250.3180">
    <property type="match status" value="1"/>
</dbReference>
<dbReference type="Proteomes" id="UP000035642">
    <property type="component" value="Unassembled WGS sequence"/>
</dbReference>
<sequence>MKDSYVPSIPKYFEGLYRRNGLAAENFDIEHMFKPRNERGKVFAGRRRIVSKEVTSLFNLCLRLLMNNTREFINFDVVKPILEKCTPDELAHIERKHRVSIFLFFTPCVSLESRCQPIKKEICLHAKSF</sequence>
<dbReference type="PANTHER" id="PTHR15141">
    <property type="entry name" value="TRANSCRIPTION ELONGATION FACTOR B POLYPEPTIDE 3"/>
    <property type="match status" value="1"/>
</dbReference>
<dbReference type="STRING" id="6313.A0A0K0D5A9"/>
<reference evidence="2" key="2">
    <citation type="submission" date="2017-02" db="UniProtKB">
        <authorList>
            <consortium name="WormBaseParasite"/>
        </authorList>
    </citation>
    <scope>IDENTIFICATION</scope>
</reference>
<protein>
    <submittedName>
        <fullName evidence="2">Tnp_DDE_dom domain-containing protein</fullName>
    </submittedName>
</protein>
<keyword evidence="1" id="KW-1185">Reference proteome</keyword>
<reference evidence="1" key="1">
    <citation type="submission" date="2012-09" db="EMBL/GenBank/DDBJ databases">
        <authorList>
            <person name="Martin A.A."/>
        </authorList>
    </citation>
    <scope>NUCLEOTIDE SEQUENCE</scope>
</reference>
<accession>A0A0K0D5A9</accession>
<proteinExistence type="predicted"/>
<evidence type="ECO:0000313" key="1">
    <source>
        <dbReference type="Proteomes" id="UP000035642"/>
    </source>
</evidence>
<evidence type="ECO:0000313" key="2">
    <source>
        <dbReference type="WBParaSite" id="ACAC_0000525401-mRNA-1"/>
    </source>
</evidence>
<dbReference type="AlphaFoldDB" id="A0A0K0D5A9"/>
<dbReference type="PANTHER" id="PTHR15141:SF76">
    <property type="entry name" value="TRANSCRIPTION ELONGATION FACTOR B POLYPEPTIDE 3"/>
    <property type="match status" value="1"/>
</dbReference>
<name>A0A0K0D5A9_ANGCA</name>
<dbReference type="InterPro" id="IPR051870">
    <property type="entry name" value="Elongin-A_domain"/>
</dbReference>
<organism evidence="1 2">
    <name type="scientific">Angiostrongylus cantonensis</name>
    <name type="common">Rat lungworm</name>
    <dbReference type="NCBI Taxonomy" id="6313"/>
    <lineage>
        <taxon>Eukaryota</taxon>
        <taxon>Metazoa</taxon>
        <taxon>Ecdysozoa</taxon>
        <taxon>Nematoda</taxon>
        <taxon>Chromadorea</taxon>
        <taxon>Rhabditida</taxon>
        <taxon>Rhabditina</taxon>
        <taxon>Rhabditomorpha</taxon>
        <taxon>Strongyloidea</taxon>
        <taxon>Metastrongylidae</taxon>
        <taxon>Angiostrongylus</taxon>
    </lineage>
</organism>